<dbReference type="GO" id="GO:0016763">
    <property type="term" value="F:pentosyltransferase activity"/>
    <property type="evidence" value="ECO:0007669"/>
    <property type="project" value="TreeGrafter"/>
</dbReference>
<feature type="transmembrane region" description="Helical" evidence="8">
    <location>
        <begin position="174"/>
        <end position="190"/>
    </location>
</feature>
<keyword evidence="3" id="KW-0328">Glycosyltransferase</keyword>
<evidence type="ECO:0000256" key="8">
    <source>
        <dbReference type="SAM" id="Phobius"/>
    </source>
</evidence>
<feature type="transmembrane region" description="Helical" evidence="8">
    <location>
        <begin position="291"/>
        <end position="310"/>
    </location>
</feature>
<keyword evidence="6 8" id="KW-1133">Transmembrane helix</keyword>
<dbReference type="GO" id="GO:0009103">
    <property type="term" value="P:lipopolysaccharide biosynthetic process"/>
    <property type="evidence" value="ECO:0007669"/>
    <property type="project" value="UniProtKB-ARBA"/>
</dbReference>
<dbReference type="PANTHER" id="PTHR33908:SF11">
    <property type="entry name" value="MEMBRANE PROTEIN"/>
    <property type="match status" value="1"/>
</dbReference>
<organism evidence="9 10">
    <name type="scientific">Phycicoccus avicenniae</name>
    <dbReference type="NCBI Taxonomy" id="2828860"/>
    <lineage>
        <taxon>Bacteria</taxon>
        <taxon>Bacillati</taxon>
        <taxon>Actinomycetota</taxon>
        <taxon>Actinomycetes</taxon>
        <taxon>Micrococcales</taxon>
        <taxon>Intrasporangiaceae</taxon>
        <taxon>Phycicoccus</taxon>
    </lineage>
</organism>
<feature type="transmembrane region" description="Helical" evidence="8">
    <location>
        <begin position="100"/>
        <end position="119"/>
    </location>
</feature>
<evidence type="ECO:0000256" key="3">
    <source>
        <dbReference type="ARBA" id="ARBA00022676"/>
    </source>
</evidence>
<keyword evidence="5 8" id="KW-0812">Transmembrane</keyword>
<dbReference type="Proteomes" id="UP000677016">
    <property type="component" value="Unassembled WGS sequence"/>
</dbReference>
<protein>
    <submittedName>
        <fullName evidence="9">Uncharacterized protein</fullName>
    </submittedName>
</protein>
<feature type="transmembrane region" description="Helical" evidence="8">
    <location>
        <begin position="67"/>
        <end position="88"/>
    </location>
</feature>
<evidence type="ECO:0000256" key="5">
    <source>
        <dbReference type="ARBA" id="ARBA00022692"/>
    </source>
</evidence>
<feature type="transmembrane region" description="Helical" evidence="8">
    <location>
        <begin position="202"/>
        <end position="223"/>
    </location>
</feature>
<evidence type="ECO:0000313" key="10">
    <source>
        <dbReference type="Proteomes" id="UP000677016"/>
    </source>
</evidence>
<feature type="transmembrane region" description="Helical" evidence="8">
    <location>
        <begin position="346"/>
        <end position="365"/>
    </location>
</feature>
<dbReference type="AlphaFoldDB" id="A0A941DBN1"/>
<dbReference type="PANTHER" id="PTHR33908">
    <property type="entry name" value="MANNOSYLTRANSFERASE YKCB-RELATED"/>
    <property type="match status" value="1"/>
</dbReference>
<feature type="transmembrane region" description="Helical" evidence="8">
    <location>
        <begin position="316"/>
        <end position="334"/>
    </location>
</feature>
<feature type="transmembrane region" description="Helical" evidence="8">
    <location>
        <begin position="260"/>
        <end position="279"/>
    </location>
</feature>
<accession>A0A941DBN1</accession>
<evidence type="ECO:0000256" key="6">
    <source>
        <dbReference type="ARBA" id="ARBA00022989"/>
    </source>
</evidence>
<keyword evidence="7 8" id="KW-0472">Membrane</keyword>
<keyword evidence="4" id="KW-0808">Transferase</keyword>
<evidence type="ECO:0000256" key="7">
    <source>
        <dbReference type="ARBA" id="ARBA00023136"/>
    </source>
</evidence>
<gene>
    <name evidence="9" type="ORF">KC207_15530</name>
</gene>
<name>A0A941DBN1_9MICO</name>
<evidence type="ECO:0000313" key="9">
    <source>
        <dbReference type="EMBL" id="MBR7744708.1"/>
    </source>
</evidence>
<evidence type="ECO:0000256" key="1">
    <source>
        <dbReference type="ARBA" id="ARBA00004651"/>
    </source>
</evidence>
<evidence type="ECO:0000256" key="2">
    <source>
        <dbReference type="ARBA" id="ARBA00022475"/>
    </source>
</evidence>
<dbReference type="RefSeq" id="WP_211604234.1">
    <property type="nucleotide sequence ID" value="NZ_JAGSNF010000023.1"/>
</dbReference>
<dbReference type="EMBL" id="JAGSNF010000023">
    <property type="protein sequence ID" value="MBR7744708.1"/>
    <property type="molecule type" value="Genomic_DNA"/>
</dbReference>
<comment type="caution">
    <text evidence="9">The sequence shown here is derived from an EMBL/GenBank/DDBJ whole genome shotgun (WGS) entry which is preliminary data.</text>
</comment>
<dbReference type="GO" id="GO:0005886">
    <property type="term" value="C:plasma membrane"/>
    <property type="evidence" value="ECO:0007669"/>
    <property type="project" value="UniProtKB-SubCell"/>
</dbReference>
<keyword evidence="10" id="KW-1185">Reference proteome</keyword>
<comment type="subcellular location">
    <subcellularLocation>
        <location evidence="1">Cell membrane</location>
        <topology evidence="1">Multi-pass membrane protein</topology>
    </subcellularLocation>
</comment>
<dbReference type="InterPro" id="IPR050297">
    <property type="entry name" value="LipidA_mod_glycosyltrf_83"/>
</dbReference>
<evidence type="ECO:0000256" key="4">
    <source>
        <dbReference type="ARBA" id="ARBA00022679"/>
    </source>
</evidence>
<sequence length="508" mass="52412">MLAALLAAAGRVPALGQSLRPDESGYTLVARAWDPRPSDPYGEYWVDRPPLLVAVFRLSDALGGPSAIRWVALAACVLFVLATAAAALEVVRQVRPGATPGVVAAVVVPSALAAAALTSNSSVDAVLAKGEVLSLPLLTGAVWLSLRAVRTGSIALVALAGVLAGLPPGLKQNLVGAVVFGIVLLLATRLRGGLATGATLRMLGAFVGGAALHVVATLIWASVAGVRWGALWYAVAGVRSDALDTIASQSLYTALRRGTTLAEVGITSGLVVVLAWFVLRAVRRHRVLTPVSVALVVMVLVDGVGLLLGGSYWVTYLVPLYPAAALALAVLLAAGTEDRTRRTDRGVGAALVTVVVASSVAAGIGDLRTWPQSQRPTSRVLLGASIGAASQPGDTLTLFRGSADVQLASGLPSPYPYLWSVPGRVLDPTAQELADLMRGPDAPTWFVLAYDLDTAGTPAPRTVGPVLEERYVEIGTGCGGMPVYRLADEPRPDPVLRCGPLRAAAEDG</sequence>
<proteinExistence type="predicted"/>
<reference evidence="9" key="1">
    <citation type="submission" date="2021-04" db="EMBL/GenBank/DDBJ databases">
        <title>Phycicoccus avicenniae sp. nov., a novel endophytic actinomycetes isolated from branch of Avicennia mariana.</title>
        <authorList>
            <person name="Tuo L."/>
        </authorList>
    </citation>
    <scope>NUCLEOTIDE SEQUENCE</scope>
    <source>
        <strain evidence="9">BSK3Z-2</strain>
    </source>
</reference>
<keyword evidence="2" id="KW-1003">Cell membrane</keyword>